<keyword evidence="4" id="KW-1185">Reference proteome</keyword>
<dbReference type="EMBL" id="CAJOBC010034222">
    <property type="protein sequence ID" value="CAF4105647.1"/>
    <property type="molecule type" value="Genomic_DNA"/>
</dbReference>
<protein>
    <submittedName>
        <fullName evidence="2">Uncharacterized protein</fullName>
    </submittedName>
</protein>
<accession>A0A815D954</accession>
<evidence type="ECO:0000313" key="2">
    <source>
        <dbReference type="EMBL" id="CAF1294129.1"/>
    </source>
</evidence>
<evidence type="ECO:0000256" key="1">
    <source>
        <dbReference type="SAM" id="MobiDB-lite"/>
    </source>
</evidence>
<dbReference type="Proteomes" id="UP000681722">
    <property type="component" value="Unassembled WGS sequence"/>
</dbReference>
<sequence>TESDSESENFREKNIPHIRRTKVQTQADNEHDYASIGRLSSKHLTLESASSLLGIDIPPVVSKSVPTNMRLYMSADDILALKQRDPRCVKPNATTMLNEKKKRDFTVPEIIVKYVRQVNPYCSLNTKKNIYSTATIRSKGCLLRSEHGYCGMKLPIPCPFTFECTITKANLNDHARKLGVVMDDNITEGNEYDVNYFQFKKIDEYDIENVDPELATTTSDSPEEANTWLSEEK</sequence>
<feature type="region of interest" description="Disordered" evidence="1">
    <location>
        <begin position="212"/>
        <end position="233"/>
    </location>
</feature>
<name>A0A815D954_9BILA</name>
<feature type="non-terminal residue" evidence="2">
    <location>
        <position position="1"/>
    </location>
</feature>
<dbReference type="Proteomes" id="UP000663829">
    <property type="component" value="Unassembled WGS sequence"/>
</dbReference>
<gene>
    <name evidence="2" type="ORF">GPM918_LOCUS28189</name>
    <name evidence="3" type="ORF">SRO942_LOCUS28667</name>
</gene>
<comment type="caution">
    <text evidence="2">The sequence shown here is derived from an EMBL/GenBank/DDBJ whole genome shotgun (WGS) entry which is preliminary data.</text>
</comment>
<evidence type="ECO:0000313" key="3">
    <source>
        <dbReference type="EMBL" id="CAF4105647.1"/>
    </source>
</evidence>
<proteinExistence type="predicted"/>
<dbReference type="AlphaFoldDB" id="A0A815D954"/>
<reference evidence="2" key="1">
    <citation type="submission" date="2021-02" db="EMBL/GenBank/DDBJ databases">
        <authorList>
            <person name="Nowell W R."/>
        </authorList>
    </citation>
    <scope>NUCLEOTIDE SEQUENCE</scope>
</reference>
<organism evidence="2 4">
    <name type="scientific">Didymodactylos carnosus</name>
    <dbReference type="NCBI Taxonomy" id="1234261"/>
    <lineage>
        <taxon>Eukaryota</taxon>
        <taxon>Metazoa</taxon>
        <taxon>Spiralia</taxon>
        <taxon>Gnathifera</taxon>
        <taxon>Rotifera</taxon>
        <taxon>Eurotatoria</taxon>
        <taxon>Bdelloidea</taxon>
        <taxon>Philodinida</taxon>
        <taxon>Philodinidae</taxon>
        <taxon>Didymodactylos</taxon>
    </lineage>
</organism>
<dbReference type="EMBL" id="CAJNOQ010012189">
    <property type="protein sequence ID" value="CAF1294129.1"/>
    <property type="molecule type" value="Genomic_DNA"/>
</dbReference>
<evidence type="ECO:0000313" key="4">
    <source>
        <dbReference type="Proteomes" id="UP000663829"/>
    </source>
</evidence>